<dbReference type="AlphaFoldDB" id="G0AJE5"/>
<proteinExistence type="inferred from homology"/>
<dbReference type="HOGENOM" id="CLU_012817_13_1_4"/>
<evidence type="ECO:0000313" key="5">
    <source>
        <dbReference type="Proteomes" id="UP000008392"/>
    </source>
</evidence>
<dbReference type="Pfam" id="PF02321">
    <property type="entry name" value="OEP"/>
    <property type="match status" value="2"/>
</dbReference>
<evidence type="ECO:0000313" key="4">
    <source>
        <dbReference type="EMBL" id="AEK61079.1"/>
    </source>
</evidence>
<dbReference type="PANTHER" id="PTHR30203">
    <property type="entry name" value="OUTER MEMBRANE CATION EFFLUX PROTEIN"/>
    <property type="match status" value="1"/>
</dbReference>
<comment type="similarity">
    <text evidence="1 2">Belongs to the outer membrane factor (OMF) (TC 1.B.17) family.</text>
</comment>
<dbReference type="PANTHER" id="PTHR30203:SF33">
    <property type="entry name" value="BLR4455 PROTEIN"/>
    <property type="match status" value="1"/>
</dbReference>
<reference evidence="4 5" key="2">
    <citation type="journal article" date="2006" name="J. Microbiol. Methods">
        <title>Genomic flank-sequencing of plasposon insertion sites for rapid identification of functional genes.</title>
        <authorList>
            <person name="Leveau J.H."/>
            <person name="Gerards S."/>
            <person name="Fritsche K."/>
            <person name="Zondag G."/>
            <person name="van Veen J.A."/>
        </authorList>
    </citation>
    <scope>NUCLEOTIDE SEQUENCE [LARGE SCALE GENOMIC DNA]</scope>
    <source>
        <strain evidence="4 5">Ter331</strain>
    </source>
</reference>
<reference evidence="5" key="6">
    <citation type="submission" date="2011-05" db="EMBL/GenBank/DDBJ databases">
        <title>Complete sequence of Collimonas fungivorans Ter331.</title>
        <authorList>
            <person name="Leveau J.H."/>
        </authorList>
    </citation>
    <scope>NUCLEOTIDE SEQUENCE [LARGE SCALE GENOMIC DNA]</scope>
    <source>
        <strain evidence="5">Ter331</strain>
    </source>
</reference>
<reference evidence="4 5" key="1">
    <citation type="journal article" date="2004" name="Environ. Microbiol.">
        <title>Phylogeny-function analysis of (meta)genomic libraries: screening for expression of ribosomal RNA genes by large-insert library fluorescent in situ hybridization (LIL-FISH).</title>
        <authorList>
            <person name="Leveau J.H."/>
            <person name="Gerards S."/>
            <person name="de Boer W."/>
            <person name="van Veen J.A."/>
        </authorList>
    </citation>
    <scope>NUCLEOTIDE SEQUENCE [LARGE SCALE GENOMIC DNA]</scope>
    <source>
        <strain evidence="4 5">Ter331</strain>
    </source>
</reference>
<protein>
    <submittedName>
        <fullName evidence="4">RND efflux system, outer membrane lipoprotein, NodT family</fullName>
    </submittedName>
</protein>
<dbReference type="Gene3D" id="2.20.200.10">
    <property type="entry name" value="Outer membrane efflux proteins (OEP)"/>
    <property type="match status" value="1"/>
</dbReference>
<dbReference type="STRING" id="1005048.CFU_1247"/>
<dbReference type="EMBL" id="CP002745">
    <property type="protein sequence ID" value="AEK61079.1"/>
    <property type="molecule type" value="Genomic_DNA"/>
</dbReference>
<keyword evidence="3" id="KW-0175">Coiled coil</keyword>
<keyword evidence="2 4" id="KW-0449">Lipoprotein</keyword>
<feature type="coiled-coil region" evidence="3">
    <location>
        <begin position="90"/>
        <end position="117"/>
    </location>
</feature>
<dbReference type="InterPro" id="IPR010131">
    <property type="entry name" value="MdtP/NodT-like"/>
</dbReference>
<dbReference type="Gene3D" id="1.20.1600.10">
    <property type="entry name" value="Outer membrane efflux proteins (OEP)"/>
    <property type="match status" value="1"/>
</dbReference>
<keyword evidence="2" id="KW-0812">Transmembrane</keyword>
<accession>G0AJE5</accession>
<dbReference type="NCBIfam" id="TIGR01845">
    <property type="entry name" value="outer_NodT"/>
    <property type="match status" value="1"/>
</dbReference>
<name>G0AJE5_COLFT</name>
<gene>
    <name evidence="4" type="ordered locus">CFU_1247</name>
</gene>
<evidence type="ECO:0000256" key="2">
    <source>
        <dbReference type="RuleBase" id="RU362097"/>
    </source>
</evidence>
<keyword evidence="2" id="KW-1134">Transmembrane beta strand</keyword>
<dbReference type="GO" id="GO:0005886">
    <property type="term" value="C:plasma membrane"/>
    <property type="evidence" value="ECO:0007669"/>
    <property type="project" value="UniProtKB-SubCell"/>
</dbReference>
<keyword evidence="2" id="KW-0564">Palmitate</keyword>
<feature type="coiled-coil region" evidence="3">
    <location>
        <begin position="241"/>
        <end position="268"/>
    </location>
</feature>
<dbReference type="Proteomes" id="UP000008392">
    <property type="component" value="Chromosome"/>
</dbReference>
<evidence type="ECO:0000256" key="1">
    <source>
        <dbReference type="ARBA" id="ARBA00007613"/>
    </source>
</evidence>
<dbReference type="eggNOG" id="COG1538">
    <property type="taxonomic scope" value="Bacteria"/>
</dbReference>
<reference evidence="4 5" key="3">
    <citation type="journal article" date="2008" name="FEMS Microbiol. Ecol.">
        <title>Identification and characterization of genes underlying chitinolysis in Collimonas fungivorans Ter331.</title>
        <authorList>
            <person name="Fritsche K."/>
            <person name="de Boer W."/>
            <person name="Gerards S."/>
            <person name="van den Berg M."/>
            <person name="van Veen J.A."/>
            <person name="Leveau J.H."/>
        </authorList>
    </citation>
    <scope>NUCLEOTIDE SEQUENCE [LARGE SCALE GENOMIC DNA]</scope>
    <source>
        <strain evidence="4 5">Ter331</strain>
    </source>
</reference>
<dbReference type="KEGG" id="cfu:CFU_1247"/>
<dbReference type="SUPFAM" id="SSF56954">
    <property type="entry name" value="Outer membrane efflux proteins (OEP)"/>
    <property type="match status" value="1"/>
</dbReference>
<reference evidence="4 5" key="5">
    <citation type="journal article" date="2011" name="ISME J.">
        <title>Dual transcriptional profiling of a bacterial/fungal confrontation: Collimonas fungivorans versus Aspergillus niger.</title>
        <authorList>
            <person name="Mela F."/>
            <person name="Fritsche K."/>
            <person name="de Boer W."/>
            <person name="van Veen J.A."/>
            <person name="de Graaff L.H."/>
            <person name="van den Berg M."/>
            <person name="Leveau J.H."/>
        </authorList>
    </citation>
    <scope>NUCLEOTIDE SEQUENCE [LARGE SCALE GENOMIC DNA]</scope>
    <source>
        <strain evidence="4 5">Ter331</strain>
    </source>
</reference>
<sequence length="516" mass="54397">MLTCTSDTPSDVPIVSPGLMNFPFPPRTFSATAMAAAIAFALAGCAVGPDYVRPAMDVPAAYKESGPWKQAQPQQIDSSNWWEVYGDATLNGLVQQANQANQNIRVAEAQYRQARAAGDAARAGFWPTAGISAGTDRSRTNSSGVKIGNSYNAGLQGSWEPDIWGSVRRSVEAGDAGIQASAADLAAARLSIQATLAQDYLQLRITDLLKDLYARTTAAYARSLQLTQNQYAAGVALRSDVALAESQLKTAEAQAIDLQAQRSQLEHAIAILTGKAPSGFNLAALPADTQMLSKMQAGLLPVPAGLPSDLLERRPDIASAERQVAVANANIGVAKAAFFPALTLSASGGFNSASLAQWFDTPSRVWSLGAALAETIFDGGLRRAHSDQAIAVYDAAVAQYKQTVLGGFQEVEDNLATLKVLDQEAIAQNQAVQASQLAERLALSQYRAGTATYLTVVTAQTLSLGNERTLVQLLGRQLLASVALIKAVGGGWDASQLRGDQHAGQAQNNPQNNTTN</sequence>
<dbReference type="GO" id="GO:0015562">
    <property type="term" value="F:efflux transmembrane transporter activity"/>
    <property type="evidence" value="ECO:0007669"/>
    <property type="project" value="InterPro"/>
</dbReference>
<organism evidence="4 5">
    <name type="scientific">Collimonas fungivorans (strain Ter331)</name>
    <dbReference type="NCBI Taxonomy" id="1005048"/>
    <lineage>
        <taxon>Bacteria</taxon>
        <taxon>Pseudomonadati</taxon>
        <taxon>Pseudomonadota</taxon>
        <taxon>Betaproteobacteria</taxon>
        <taxon>Burkholderiales</taxon>
        <taxon>Oxalobacteraceae</taxon>
        <taxon>Collimonas</taxon>
    </lineage>
</organism>
<evidence type="ECO:0000256" key="3">
    <source>
        <dbReference type="SAM" id="Coils"/>
    </source>
</evidence>
<dbReference type="InterPro" id="IPR003423">
    <property type="entry name" value="OMP_efflux"/>
</dbReference>
<comment type="subcellular location">
    <subcellularLocation>
        <location evidence="2">Cell membrane</location>
        <topology evidence="2">Lipid-anchor</topology>
    </subcellularLocation>
</comment>
<keyword evidence="2" id="KW-0472">Membrane</keyword>
<reference evidence="4 5" key="4">
    <citation type="journal article" date="2010" name="Environ. Microbiol.">
        <title>The bacterial genus Collimonas: mycophagy, weathering and other adaptive solutions to life in oligotrophic soil environments.</title>
        <authorList>
            <person name="Leveau J.H."/>
            <person name="Uroz S."/>
            <person name="de Boer W."/>
        </authorList>
    </citation>
    <scope>NUCLEOTIDE SEQUENCE [LARGE SCALE GENOMIC DNA]</scope>
    <source>
        <strain evidence="4 5">Ter331</strain>
    </source>
</reference>
<keyword evidence="5" id="KW-1185">Reference proteome</keyword>